<feature type="domain" description="Major facilitator superfamily (MFS) profile" evidence="5">
    <location>
        <begin position="8"/>
        <end position="406"/>
    </location>
</feature>
<dbReference type="GO" id="GO:0022857">
    <property type="term" value="F:transmembrane transporter activity"/>
    <property type="evidence" value="ECO:0007669"/>
    <property type="project" value="InterPro"/>
</dbReference>
<evidence type="ECO:0000313" key="6">
    <source>
        <dbReference type="EMBL" id="AQV97874.1"/>
    </source>
</evidence>
<dbReference type="Pfam" id="PF07690">
    <property type="entry name" value="MFS_1"/>
    <property type="match status" value="1"/>
</dbReference>
<dbReference type="InterPro" id="IPR050327">
    <property type="entry name" value="Proton-linked_MCT"/>
</dbReference>
<feature type="transmembrane region" description="Helical" evidence="4">
    <location>
        <begin position="79"/>
        <end position="97"/>
    </location>
</feature>
<dbReference type="KEGG" id="cuh:BJN34_28825"/>
<dbReference type="Proteomes" id="UP000189627">
    <property type="component" value="Chromosome 2"/>
</dbReference>
<feature type="transmembrane region" description="Helical" evidence="4">
    <location>
        <begin position="351"/>
        <end position="371"/>
    </location>
</feature>
<dbReference type="PANTHER" id="PTHR11360">
    <property type="entry name" value="MONOCARBOXYLATE TRANSPORTER"/>
    <property type="match status" value="1"/>
</dbReference>
<organism evidence="6 7">
    <name type="scientific">Cupriavidus necator</name>
    <name type="common">Alcaligenes eutrophus</name>
    <name type="synonym">Ralstonia eutropha</name>
    <dbReference type="NCBI Taxonomy" id="106590"/>
    <lineage>
        <taxon>Bacteria</taxon>
        <taxon>Pseudomonadati</taxon>
        <taxon>Pseudomonadota</taxon>
        <taxon>Betaproteobacteria</taxon>
        <taxon>Burkholderiales</taxon>
        <taxon>Burkholderiaceae</taxon>
        <taxon>Cupriavidus</taxon>
    </lineage>
</organism>
<dbReference type="InterPro" id="IPR036259">
    <property type="entry name" value="MFS_trans_sf"/>
</dbReference>
<evidence type="ECO:0000256" key="3">
    <source>
        <dbReference type="ARBA" id="ARBA00023136"/>
    </source>
</evidence>
<dbReference type="PANTHER" id="PTHR11360:SF290">
    <property type="entry name" value="MONOCARBOXYLATE MFS PERMEASE"/>
    <property type="match status" value="1"/>
</dbReference>
<feature type="transmembrane region" description="Helical" evidence="4">
    <location>
        <begin position="103"/>
        <end position="124"/>
    </location>
</feature>
<keyword evidence="3 4" id="KW-0472">Membrane</keyword>
<feature type="transmembrane region" description="Helical" evidence="4">
    <location>
        <begin position="228"/>
        <end position="250"/>
    </location>
</feature>
<feature type="transmembrane region" description="Helical" evidence="4">
    <location>
        <begin position="288"/>
        <end position="311"/>
    </location>
</feature>
<keyword evidence="1 4" id="KW-0812">Transmembrane</keyword>
<evidence type="ECO:0000256" key="4">
    <source>
        <dbReference type="SAM" id="Phobius"/>
    </source>
</evidence>
<dbReference type="AlphaFoldDB" id="A0A1U9UYR8"/>
<evidence type="ECO:0000256" key="1">
    <source>
        <dbReference type="ARBA" id="ARBA00022692"/>
    </source>
</evidence>
<feature type="transmembrane region" description="Helical" evidence="4">
    <location>
        <begin position="136"/>
        <end position="157"/>
    </location>
</feature>
<sequence>MFTQPVNRWWNVVAGALCAAVGAGVVGVYMFGVFAKSIGAEFGWSRVSVSLGLTAFALASGVGSLTLGLAIDRFGLRKVTAIYVLLFGGAIALVPLLPARLDYFIMAFAVMGFFGSAATVMPYATAICSWFDRKRGLALGLVNAGTGIGAALMPLYANFLLSRFGWRGGYWGVAVVVTLIPLVALALWVRLPTARNEGVPEPAGERIRIEPSGDPVPLSRIVRSSKPFWLIAIAIFTVSVATFGIISQLVPIATDRGHSPMVAAGILSTVGIGSLIARLAAGYVMDRIFAPYVAAGVFVLAMIGMGLLIGANSVPGMTIAAVLVGIAAGAEGDILTFLVSRYFPMRSFGSVTGAIWVTWAWGGALGTYLLGLSYDAAHSYGVAIVGFIAALAVGTLAMLKVGPYSFALPAHATGAAPSDTEEAVPFH</sequence>
<dbReference type="SUPFAM" id="SSF103473">
    <property type="entry name" value="MFS general substrate transporter"/>
    <property type="match status" value="1"/>
</dbReference>
<feature type="transmembrane region" description="Helical" evidence="4">
    <location>
        <begin position="169"/>
        <end position="189"/>
    </location>
</feature>
<dbReference type="OrthoDB" id="3573349at2"/>
<dbReference type="InterPro" id="IPR020846">
    <property type="entry name" value="MFS_dom"/>
</dbReference>
<feature type="transmembrane region" description="Helical" evidence="4">
    <location>
        <begin position="47"/>
        <end position="67"/>
    </location>
</feature>
<dbReference type="InterPro" id="IPR011701">
    <property type="entry name" value="MFS"/>
</dbReference>
<feature type="transmembrane region" description="Helical" evidence="4">
    <location>
        <begin position="317"/>
        <end position="339"/>
    </location>
</feature>
<keyword evidence="2 4" id="KW-1133">Transmembrane helix</keyword>
<dbReference type="Gene3D" id="1.20.1250.20">
    <property type="entry name" value="MFS general substrate transporter like domains"/>
    <property type="match status" value="1"/>
</dbReference>
<feature type="transmembrane region" description="Helical" evidence="4">
    <location>
        <begin position="377"/>
        <end position="399"/>
    </location>
</feature>
<feature type="transmembrane region" description="Helical" evidence="4">
    <location>
        <begin position="262"/>
        <end position="281"/>
    </location>
</feature>
<gene>
    <name evidence="6" type="ORF">BJN34_28825</name>
</gene>
<reference evidence="7" key="1">
    <citation type="submission" date="2017-02" db="EMBL/GenBank/DDBJ databases">
        <title>Complete genome sequence of Cupriavidus necator strain NH9, a 3-chlorobenzoate degrader.</title>
        <authorList>
            <person name="Moriuchi R."/>
            <person name="Dohra H."/>
            <person name="Ogawa N."/>
        </authorList>
    </citation>
    <scope>NUCLEOTIDE SEQUENCE [LARGE SCALE GENOMIC DNA]</scope>
    <source>
        <strain evidence="7">NH9</strain>
    </source>
</reference>
<name>A0A1U9UYR8_CUPNE</name>
<evidence type="ECO:0000313" key="7">
    <source>
        <dbReference type="Proteomes" id="UP000189627"/>
    </source>
</evidence>
<dbReference type="RefSeq" id="WP_078200203.1">
    <property type="nucleotide sequence ID" value="NZ_CP017758.1"/>
</dbReference>
<proteinExistence type="predicted"/>
<evidence type="ECO:0000259" key="5">
    <source>
        <dbReference type="PROSITE" id="PS50850"/>
    </source>
</evidence>
<evidence type="ECO:0000256" key="2">
    <source>
        <dbReference type="ARBA" id="ARBA00022989"/>
    </source>
</evidence>
<feature type="transmembrane region" description="Helical" evidence="4">
    <location>
        <begin position="12"/>
        <end position="35"/>
    </location>
</feature>
<protein>
    <submittedName>
        <fullName evidence="6">MFS transporter</fullName>
    </submittedName>
</protein>
<accession>A0A1U9UYR8</accession>
<dbReference type="EMBL" id="CP017758">
    <property type="protein sequence ID" value="AQV97874.1"/>
    <property type="molecule type" value="Genomic_DNA"/>
</dbReference>
<dbReference type="PROSITE" id="PS50850">
    <property type="entry name" value="MFS"/>
    <property type="match status" value="1"/>
</dbReference>